<feature type="region of interest" description="Disordered" evidence="1">
    <location>
        <begin position="62"/>
        <end position="152"/>
    </location>
</feature>
<sequence>MTTYESPRDAHGNRLCEYCGDPVPKSLGTKPKRYCKRSCRQRAYEVRKNREATIAAVAMAVARDRTSRDDGRTGTPTSRDVAKRQAAPEVPAPAPSGDFLLAPPAESPQESTVLPEAWRAPAPRRSLSRRRSGMQASAMPLPGLEPEDADGE</sequence>
<organism evidence="2 3">
    <name type="scientific">Streptomyces acidiscabies</name>
    <dbReference type="NCBI Taxonomy" id="42234"/>
    <lineage>
        <taxon>Bacteria</taxon>
        <taxon>Bacillati</taxon>
        <taxon>Actinomycetota</taxon>
        <taxon>Actinomycetes</taxon>
        <taxon>Kitasatosporales</taxon>
        <taxon>Streptomycetaceae</taxon>
        <taxon>Streptomyces</taxon>
    </lineage>
</organism>
<feature type="compositionally biased region" description="Basic and acidic residues" evidence="1">
    <location>
        <begin position="62"/>
        <end position="72"/>
    </location>
</feature>
<evidence type="ECO:0000256" key="1">
    <source>
        <dbReference type="SAM" id="MobiDB-lite"/>
    </source>
</evidence>
<keyword evidence="3" id="KW-1185">Reference proteome</keyword>
<evidence type="ECO:0000313" key="3">
    <source>
        <dbReference type="Proteomes" id="UP001272987"/>
    </source>
</evidence>
<evidence type="ECO:0000313" key="2">
    <source>
        <dbReference type="EMBL" id="MDX3026151.1"/>
    </source>
</evidence>
<comment type="caution">
    <text evidence="2">The sequence shown here is derived from an EMBL/GenBank/DDBJ whole genome shotgun (WGS) entry which is preliminary data.</text>
</comment>
<accession>A0ABU4ME47</accession>
<evidence type="ECO:0008006" key="4">
    <source>
        <dbReference type="Google" id="ProtNLM"/>
    </source>
</evidence>
<dbReference type="RefSeq" id="WP_319041272.1">
    <property type="nucleotide sequence ID" value="NZ_JARAWP010000073.1"/>
</dbReference>
<dbReference type="EMBL" id="JARAWP010000073">
    <property type="protein sequence ID" value="MDX3026151.1"/>
    <property type="molecule type" value="Genomic_DNA"/>
</dbReference>
<proteinExistence type="predicted"/>
<name>A0ABU4ME47_9ACTN</name>
<reference evidence="2 3" key="1">
    <citation type="journal article" date="2023" name="Microb. Genom.">
        <title>Mesoterricola silvestris gen. nov., sp. nov., Mesoterricola sediminis sp. nov., Geothrix oryzae sp. nov., Geothrix edaphica sp. nov., Geothrix rubra sp. nov., and Geothrix limicola sp. nov., six novel members of Acidobacteriota isolated from soils.</title>
        <authorList>
            <person name="Weisberg A.J."/>
            <person name="Pearce E."/>
            <person name="Kramer C.G."/>
            <person name="Chang J.H."/>
            <person name="Clarke C.R."/>
        </authorList>
    </citation>
    <scope>NUCLEOTIDE SEQUENCE [LARGE SCALE GENOMIC DNA]</scope>
    <source>
        <strain evidence="2 3">NB05-1H</strain>
    </source>
</reference>
<protein>
    <recommendedName>
        <fullName evidence="4">SpdA protein</fullName>
    </recommendedName>
</protein>
<dbReference type="Proteomes" id="UP001272987">
    <property type="component" value="Unassembled WGS sequence"/>
</dbReference>
<gene>
    <name evidence="2" type="ORF">PV666_51100</name>
</gene>